<evidence type="ECO:0000256" key="10">
    <source>
        <dbReference type="HAMAP-Rule" id="MF_00321"/>
    </source>
</evidence>
<dbReference type="PANTHER" id="PTHR11649">
    <property type="entry name" value="MSS1/TRME-RELATED GTP-BINDING PROTEIN"/>
    <property type="match status" value="1"/>
</dbReference>
<keyword evidence="5 10" id="KW-0547">Nucleotide-binding</keyword>
<name>A0ABT0GX43_9HYPH</name>
<dbReference type="HAMAP" id="MF_00321">
    <property type="entry name" value="GTPase_EngB"/>
    <property type="match status" value="1"/>
</dbReference>
<evidence type="ECO:0000313" key="13">
    <source>
        <dbReference type="Proteomes" id="UP001431221"/>
    </source>
</evidence>
<dbReference type="InterPro" id="IPR030393">
    <property type="entry name" value="G_ENGB_dom"/>
</dbReference>
<keyword evidence="13" id="KW-1185">Reference proteome</keyword>
<evidence type="ECO:0000256" key="8">
    <source>
        <dbReference type="ARBA" id="ARBA00023210"/>
    </source>
</evidence>
<evidence type="ECO:0000256" key="7">
    <source>
        <dbReference type="ARBA" id="ARBA00023134"/>
    </source>
</evidence>
<comment type="function">
    <text evidence="10">Necessary for normal cell division and for the maintenance of normal septation.</text>
</comment>
<protein>
    <recommendedName>
        <fullName evidence="10">Probable GTP-binding protein EngB</fullName>
    </recommendedName>
</protein>
<feature type="domain" description="EngB-type G" evidence="11">
    <location>
        <begin position="39"/>
        <end position="215"/>
    </location>
</feature>
<dbReference type="PANTHER" id="PTHR11649:SF13">
    <property type="entry name" value="ENGB-TYPE G DOMAIN-CONTAINING PROTEIN"/>
    <property type="match status" value="1"/>
</dbReference>
<evidence type="ECO:0000256" key="9">
    <source>
        <dbReference type="ARBA" id="ARBA00023306"/>
    </source>
</evidence>
<dbReference type="InterPro" id="IPR027417">
    <property type="entry name" value="P-loop_NTPase"/>
</dbReference>
<organism evidence="12 13">
    <name type="scientific">Roseibium sediminicola</name>
    <dbReference type="NCBI Taxonomy" id="2933272"/>
    <lineage>
        <taxon>Bacteria</taxon>
        <taxon>Pseudomonadati</taxon>
        <taxon>Pseudomonadota</taxon>
        <taxon>Alphaproteobacteria</taxon>
        <taxon>Hyphomicrobiales</taxon>
        <taxon>Stappiaceae</taxon>
        <taxon>Roseibium</taxon>
    </lineage>
</organism>
<keyword evidence="4" id="KW-0479">Metal-binding</keyword>
<evidence type="ECO:0000256" key="2">
    <source>
        <dbReference type="ARBA" id="ARBA00009638"/>
    </source>
</evidence>
<dbReference type="Gene3D" id="3.40.50.300">
    <property type="entry name" value="P-loop containing nucleotide triphosphate hydrolases"/>
    <property type="match status" value="1"/>
</dbReference>
<evidence type="ECO:0000313" key="12">
    <source>
        <dbReference type="EMBL" id="MCK7614016.1"/>
    </source>
</evidence>
<evidence type="ECO:0000256" key="5">
    <source>
        <dbReference type="ARBA" id="ARBA00022741"/>
    </source>
</evidence>
<accession>A0ABT0GX43</accession>
<evidence type="ECO:0000256" key="3">
    <source>
        <dbReference type="ARBA" id="ARBA00022618"/>
    </source>
</evidence>
<keyword evidence="8 10" id="KW-0717">Septation</keyword>
<dbReference type="PROSITE" id="PS51706">
    <property type="entry name" value="G_ENGB"/>
    <property type="match status" value="1"/>
</dbReference>
<keyword evidence="9 10" id="KW-0131">Cell cycle</keyword>
<evidence type="ECO:0000256" key="1">
    <source>
        <dbReference type="ARBA" id="ARBA00001946"/>
    </source>
</evidence>
<dbReference type="Proteomes" id="UP001431221">
    <property type="component" value="Unassembled WGS sequence"/>
</dbReference>
<evidence type="ECO:0000256" key="4">
    <source>
        <dbReference type="ARBA" id="ARBA00022723"/>
    </source>
</evidence>
<dbReference type="CDD" id="cd01876">
    <property type="entry name" value="YihA_EngB"/>
    <property type="match status" value="1"/>
</dbReference>
<comment type="similarity">
    <text evidence="2 10">Belongs to the TRAFAC class TrmE-Era-EngA-EngB-Septin-like GTPase superfamily. EngB GTPase family.</text>
</comment>
<reference evidence="12" key="1">
    <citation type="submission" date="2022-04" db="EMBL/GenBank/DDBJ databases">
        <title>Roseibium sp. CAU 1639 isolated from mud.</title>
        <authorList>
            <person name="Kim W."/>
        </authorList>
    </citation>
    <scope>NUCLEOTIDE SEQUENCE</scope>
    <source>
        <strain evidence="12">CAU 1639</strain>
    </source>
</reference>
<keyword evidence="6" id="KW-0460">Magnesium</keyword>
<comment type="cofactor">
    <cofactor evidence="1">
        <name>Mg(2+)</name>
        <dbReference type="ChEBI" id="CHEBI:18420"/>
    </cofactor>
</comment>
<dbReference type="InterPro" id="IPR006073">
    <property type="entry name" value="GTP-bd"/>
</dbReference>
<dbReference type="NCBIfam" id="TIGR03598">
    <property type="entry name" value="GTPase_YsxC"/>
    <property type="match status" value="1"/>
</dbReference>
<dbReference type="InterPro" id="IPR019987">
    <property type="entry name" value="GTP-bd_ribosome_bio_YsxC"/>
</dbReference>
<dbReference type="EMBL" id="JALNMJ010000013">
    <property type="protein sequence ID" value="MCK7614016.1"/>
    <property type="molecule type" value="Genomic_DNA"/>
</dbReference>
<dbReference type="Pfam" id="PF01926">
    <property type="entry name" value="MMR_HSR1"/>
    <property type="match status" value="1"/>
</dbReference>
<evidence type="ECO:0000259" key="11">
    <source>
        <dbReference type="PROSITE" id="PS51706"/>
    </source>
</evidence>
<keyword evidence="7 10" id="KW-0342">GTP-binding</keyword>
<keyword evidence="3 10" id="KW-0132">Cell division</keyword>
<gene>
    <name evidence="12" type="primary">yihA</name>
    <name evidence="10" type="synonym">engB</name>
    <name evidence="12" type="ORF">M0H32_17750</name>
</gene>
<evidence type="ECO:0000256" key="6">
    <source>
        <dbReference type="ARBA" id="ARBA00022842"/>
    </source>
</evidence>
<proteinExistence type="inferred from homology"/>
<comment type="caution">
    <text evidence="12">The sequence shown here is derived from an EMBL/GenBank/DDBJ whole genome shotgun (WGS) entry which is preliminary data.</text>
</comment>
<dbReference type="SUPFAM" id="SSF52540">
    <property type="entry name" value="P-loop containing nucleoside triphosphate hydrolases"/>
    <property type="match status" value="1"/>
</dbReference>
<dbReference type="RefSeq" id="WP_248156380.1">
    <property type="nucleotide sequence ID" value="NZ_JALNMJ010000013.1"/>
</dbReference>
<sequence>MSEEDTYTPQDLEAGRLLFARQWDFLTSVTDMANLPDAADTEIAFAGRSNVGKSSLINALTGRKGLARTSSTPGRTQMLNFFVAPETPLTIVDMPGYGYAQAPKELVEAWTKLVFSYLRGRPNLRRVILLIDSRHGIKKNDLDAMELLDKAAVVYQVVLTKADKIKPPALTRLIADTQALLAKRVAAHPIVLATSSEKNRGVDELRAELCLLANQ</sequence>